<keyword evidence="8" id="KW-0460">Magnesium</keyword>
<proteinExistence type="inferred from homology"/>
<evidence type="ECO:0000256" key="1">
    <source>
        <dbReference type="ARBA" id="ARBA00001946"/>
    </source>
</evidence>
<dbReference type="UniPathway" id="UPA00135">
    <property type="reaction ID" value="UER00198"/>
</dbReference>
<keyword evidence="9" id="KW-0718">Serine biosynthesis</keyword>
<evidence type="ECO:0000256" key="3">
    <source>
        <dbReference type="ARBA" id="ARBA00009184"/>
    </source>
</evidence>
<evidence type="ECO:0000256" key="12">
    <source>
        <dbReference type="ARBA" id="ARBA00048523"/>
    </source>
</evidence>
<accession>A0A7Z0GNT4</accession>
<protein>
    <recommendedName>
        <fullName evidence="4">phosphoserine phosphatase</fullName>
        <ecNumber evidence="4">3.1.3.3</ecNumber>
    </recommendedName>
    <alternativeName>
        <fullName evidence="10">O-phosphoserine phosphohydrolase</fullName>
    </alternativeName>
</protein>
<dbReference type="InterPro" id="IPR004469">
    <property type="entry name" value="PSP"/>
</dbReference>
<dbReference type="AlphaFoldDB" id="A0A7Z0GNT4"/>
<comment type="caution">
    <text evidence="14">The sequence shown here is derived from an EMBL/GenBank/DDBJ whole genome shotgun (WGS) entry which is preliminary data.</text>
</comment>
<evidence type="ECO:0000256" key="7">
    <source>
        <dbReference type="ARBA" id="ARBA00022801"/>
    </source>
</evidence>
<dbReference type="GO" id="GO:0036424">
    <property type="term" value="F:L-phosphoserine phosphatase activity"/>
    <property type="evidence" value="ECO:0007669"/>
    <property type="project" value="InterPro"/>
</dbReference>
<name>A0A7Z0GNT4_9MICC</name>
<dbReference type="SFLD" id="SFLDG01137">
    <property type="entry name" value="C1.6.1:_Phosphoserine_Phosphat"/>
    <property type="match status" value="1"/>
</dbReference>
<evidence type="ECO:0000313" key="15">
    <source>
        <dbReference type="Proteomes" id="UP000535437"/>
    </source>
</evidence>
<dbReference type="Proteomes" id="UP000535437">
    <property type="component" value="Unassembled WGS sequence"/>
</dbReference>
<reference evidence="14 15" key="1">
    <citation type="submission" date="2020-07" db="EMBL/GenBank/DDBJ databases">
        <title>Sequencing the genomes of 1000 actinobacteria strains.</title>
        <authorList>
            <person name="Klenk H.-P."/>
        </authorList>
    </citation>
    <scope>NUCLEOTIDE SEQUENCE [LARGE SCALE GENOMIC DNA]</scope>
    <source>
        <strain evidence="14 15">DSM 15475</strain>
    </source>
</reference>
<sequence>MIAARRLDVPLLRSLTAELERRGAVHSVETRRVAVRDAAGDGEVEVARWSVTLDDSDDSYGTQLLISLLHDVADRVAEQLEAEGQGEEALDGAAPVTTTVLPAGMRPEAPKMLLMDVDSTLIDQEVIELLARHAGREQEVAAVTERAMRGEIDFADSLHERVAVLAGLPLSVIDSTVQAVSPTCGAETLIGDFRRRRWPACAVSGGFVQVLDPLAARLGLSLTDANLLEVESGRLTGRVEGAVVDRAAKADRLRRWSADQGIPAASVVAVGDGANDLDMVTAAGVGVAFCAKPALAEHADLVIRHRSLELVGLALGLDQQPATAAHLDHSSEQ</sequence>
<evidence type="ECO:0000256" key="9">
    <source>
        <dbReference type="ARBA" id="ARBA00023299"/>
    </source>
</evidence>
<dbReference type="InterPro" id="IPR023214">
    <property type="entry name" value="HAD_sf"/>
</dbReference>
<dbReference type="EMBL" id="JACCFY010000001">
    <property type="protein sequence ID" value="NYJ79391.1"/>
    <property type="molecule type" value="Genomic_DNA"/>
</dbReference>
<dbReference type="GO" id="GO:0006564">
    <property type="term" value="P:L-serine biosynthetic process"/>
    <property type="evidence" value="ECO:0007669"/>
    <property type="project" value="UniProtKB-KW"/>
</dbReference>
<evidence type="ECO:0000256" key="8">
    <source>
        <dbReference type="ARBA" id="ARBA00022842"/>
    </source>
</evidence>
<dbReference type="Gene3D" id="3.40.50.1000">
    <property type="entry name" value="HAD superfamily/HAD-like"/>
    <property type="match status" value="1"/>
</dbReference>
<feature type="active site" description="Proton donor" evidence="13">
    <location>
        <position position="118"/>
    </location>
</feature>
<dbReference type="SUPFAM" id="SSF56784">
    <property type="entry name" value="HAD-like"/>
    <property type="match status" value="1"/>
</dbReference>
<dbReference type="NCBIfam" id="TIGR01488">
    <property type="entry name" value="HAD-SF-IB"/>
    <property type="match status" value="1"/>
</dbReference>
<evidence type="ECO:0000313" key="14">
    <source>
        <dbReference type="EMBL" id="NYJ79391.1"/>
    </source>
</evidence>
<comment type="similarity">
    <text evidence="3">Belongs to the HAD-like hydrolase superfamily. SerB family.</text>
</comment>
<dbReference type="RefSeq" id="WP_246348858.1">
    <property type="nucleotide sequence ID" value="NZ_BAAALL010000001.1"/>
</dbReference>
<dbReference type="GO" id="GO:0005737">
    <property type="term" value="C:cytoplasm"/>
    <property type="evidence" value="ECO:0007669"/>
    <property type="project" value="TreeGrafter"/>
</dbReference>
<evidence type="ECO:0000256" key="5">
    <source>
        <dbReference type="ARBA" id="ARBA00022605"/>
    </source>
</evidence>
<dbReference type="SFLD" id="SFLDS00003">
    <property type="entry name" value="Haloacid_Dehalogenase"/>
    <property type="match status" value="1"/>
</dbReference>
<dbReference type="InterPro" id="IPR036412">
    <property type="entry name" value="HAD-like_sf"/>
</dbReference>
<dbReference type="InterPro" id="IPR050582">
    <property type="entry name" value="HAD-like_SerB"/>
</dbReference>
<dbReference type="SFLD" id="SFLDF00029">
    <property type="entry name" value="phosphoserine_phosphatase"/>
    <property type="match status" value="1"/>
</dbReference>
<evidence type="ECO:0000256" key="2">
    <source>
        <dbReference type="ARBA" id="ARBA00005135"/>
    </source>
</evidence>
<keyword evidence="7 14" id="KW-0378">Hydrolase</keyword>
<comment type="catalytic activity">
    <reaction evidence="12">
        <text>O-phospho-D-serine + H2O = D-serine + phosphate</text>
        <dbReference type="Rhea" id="RHEA:24873"/>
        <dbReference type="ChEBI" id="CHEBI:15377"/>
        <dbReference type="ChEBI" id="CHEBI:35247"/>
        <dbReference type="ChEBI" id="CHEBI:43474"/>
        <dbReference type="ChEBI" id="CHEBI:58680"/>
        <dbReference type="EC" id="3.1.3.3"/>
    </reaction>
</comment>
<comment type="cofactor">
    <cofactor evidence="1">
        <name>Mg(2+)</name>
        <dbReference type="ChEBI" id="CHEBI:18420"/>
    </cofactor>
</comment>
<keyword evidence="5" id="KW-0028">Amino-acid biosynthesis</keyword>
<keyword evidence="6" id="KW-0479">Metal-binding</keyword>
<evidence type="ECO:0000256" key="10">
    <source>
        <dbReference type="ARBA" id="ARBA00031693"/>
    </source>
</evidence>
<evidence type="ECO:0000256" key="4">
    <source>
        <dbReference type="ARBA" id="ARBA00012640"/>
    </source>
</evidence>
<keyword evidence="15" id="KW-1185">Reference proteome</keyword>
<dbReference type="Pfam" id="PF12710">
    <property type="entry name" value="HAD"/>
    <property type="match status" value="1"/>
</dbReference>
<evidence type="ECO:0000256" key="6">
    <source>
        <dbReference type="ARBA" id="ARBA00022723"/>
    </source>
</evidence>
<dbReference type="SFLD" id="SFLDG01136">
    <property type="entry name" value="C1.6:_Phosphoserine_Phosphatas"/>
    <property type="match status" value="1"/>
</dbReference>
<dbReference type="EC" id="3.1.3.3" evidence="4"/>
<evidence type="ECO:0000256" key="11">
    <source>
        <dbReference type="ARBA" id="ARBA00048138"/>
    </source>
</evidence>
<comment type="pathway">
    <text evidence="2">Amino-acid biosynthesis; L-serine biosynthesis; L-serine from 3-phospho-D-glycerate: step 3/3.</text>
</comment>
<dbReference type="NCBIfam" id="TIGR00338">
    <property type="entry name" value="serB"/>
    <property type="match status" value="1"/>
</dbReference>
<dbReference type="PANTHER" id="PTHR43344:SF2">
    <property type="entry name" value="PHOSPHOSERINE PHOSPHATASE"/>
    <property type="match status" value="1"/>
</dbReference>
<evidence type="ECO:0000256" key="13">
    <source>
        <dbReference type="PIRSR" id="PIRSR604469-1"/>
    </source>
</evidence>
<feature type="active site" description="Nucleophile" evidence="13">
    <location>
        <position position="116"/>
    </location>
</feature>
<dbReference type="GO" id="GO:0000287">
    <property type="term" value="F:magnesium ion binding"/>
    <property type="evidence" value="ECO:0007669"/>
    <property type="project" value="TreeGrafter"/>
</dbReference>
<organism evidence="14 15">
    <name type="scientific">Nesterenkonia xinjiangensis</name>
    <dbReference type="NCBI Taxonomy" id="225327"/>
    <lineage>
        <taxon>Bacteria</taxon>
        <taxon>Bacillati</taxon>
        <taxon>Actinomycetota</taxon>
        <taxon>Actinomycetes</taxon>
        <taxon>Micrococcales</taxon>
        <taxon>Micrococcaceae</taxon>
        <taxon>Nesterenkonia</taxon>
    </lineage>
</organism>
<dbReference type="PANTHER" id="PTHR43344">
    <property type="entry name" value="PHOSPHOSERINE PHOSPHATASE"/>
    <property type="match status" value="1"/>
</dbReference>
<comment type="catalytic activity">
    <reaction evidence="11">
        <text>O-phospho-L-serine + H2O = L-serine + phosphate</text>
        <dbReference type="Rhea" id="RHEA:21208"/>
        <dbReference type="ChEBI" id="CHEBI:15377"/>
        <dbReference type="ChEBI" id="CHEBI:33384"/>
        <dbReference type="ChEBI" id="CHEBI:43474"/>
        <dbReference type="ChEBI" id="CHEBI:57524"/>
        <dbReference type="EC" id="3.1.3.3"/>
    </reaction>
</comment>
<gene>
    <name evidence="14" type="ORF">HNR09_002802</name>
</gene>